<comment type="subcellular location">
    <subcellularLocation>
        <location evidence="2 13">Cell membrane</location>
        <topology evidence="2 13">Multi-pass membrane protein</topology>
    </subcellularLocation>
    <subcellularLocation>
        <location evidence="1">Membrane</location>
        <topology evidence="1">Lipid-anchor</topology>
    </subcellularLocation>
</comment>
<keyword evidence="16" id="KW-1185">Reference proteome</keyword>
<feature type="transmembrane region" description="Helical" evidence="13">
    <location>
        <begin position="61"/>
        <end position="81"/>
    </location>
</feature>
<evidence type="ECO:0000256" key="9">
    <source>
        <dbReference type="ARBA" id="ARBA00022989"/>
    </source>
</evidence>
<sequence length="484" mass="52546">MHDLALLSLVKAFWETLYMVFISGFISIVTGLVLGCLLFMTGSRQALENRWAHRSMGMIVNVTRSIPFIILMISLIPLTRILAGTSIGTNAALVPLTVAAIPFYARICENALSEVPFGLIESGNAMGASNWQIITRILIPESLPALLRGATLLIIGLIGYSAMAGVVGGGGLGELAINYGYQRFNVTVMLETVILLVVMVQLVQMAGDYLAERRSLRPVLLLSALLWAACFTYQFWPKAALAEDTIRVGVMSGQSEEVMKAAASVARNQYGLHLQIVTFNDYVQPNTALNNDSIDANIFQHQPYLEGQMQSRHYALVPIAKTFVYPMGFYSNKIRSLSELRRGAVIAIPNDPSNGGRSLLLLEKAGLIALKPGAGTYAKPADIIKNPLALQFRLLDAAQLPRVLKDADMAAITNDFIGPTGLTISQAVLKEDRDSPYANLIVVRQGDENNPVYKKLVAVMHSPSVVKAAETIYPGGAAIPAWKE</sequence>
<reference evidence="15 16" key="1">
    <citation type="submission" date="2019-08" db="EMBL/GenBank/DDBJ databases">
        <authorList>
            <person name="Guy L."/>
        </authorList>
    </citation>
    <scope>NUCLEOTIDE SEQUENCE [LARGE SCALE GENOMIC DNA]</scope>
    <source>
        <strain evidence="15 16">SGT-108</strain>
    </source>
</reference>
<comment type="similarity">
    <text evidence="4">Belongs to the NlpA lipoprotein family.</text>
</comment>
<evidence type="ECO:0000313" key="15">
    <source>
        <dbReference type="EMBL" id="VVC75612.1"/>
    </source>
</evidence>
<dbReference type="Pfam" id="PF00528">
    <property type="entry name" value="BPD_transp_1"/>
    <property type="match status" value="1"/>
</dbReference>
<dbReference type="PANTHER" id="PTHR30429">
    <property type="entry name" value="D-METHIONINE-BINDING LIPOPROTEIN METQ"/>
    <property type="match status" value="1"/>
</dbReference>
<keyword evidence="9 13" id="KW-1133">Transmembrane helix</keyword>
<dbReference type="InterPro" id="IPR035906">
    <property type="entry name" value="MetI-like_sf"/>
</dbReference>
<dbReference type="Pfam" id="PF03180">
    <property type="entry name" value="Lipoprotein_9"/>
    <property type="match status" value="1"/>
</dbReference>
<keyword evidence="5 13" id="KW-0813">Transport</keyword>
<feature type="transmembrane region" description="Helical" evidence="13">
    <location>
        <begin position="145"/>
        <end position="168"/>
    </location>
</feature>
<evidence type="ECO:0000256" key="4">
    <source>
        <dbReference type="ARBA" id="ARBA00008973"/>
    </source>
</evidence>
<evidence type="ECO:0000256" key="1">
    <source>
        <dbReference type="ARBA" id="ARBA00004635"/>
    </source>
</evidence>
<dbReference type="AlphaFoldDB" id="A0A5E4PGK7"/>
<evidence type="ECO:0000256" key="7">
    <source>
        <dbReference type="ARBA" id="ARBA00022692"/>
    </source>
</evidence>
<keyword evidence="11" id="KW-0564">Palmitate</keyword>
<name>A0A5E4PGK7_9COXI</name>
<accession>A0A5E4PGK7</accession>
<keyword evidence="7 13" id="KW-0812">Transmembrane</keyword>
<dbReference type="InterPro" id="IPR000515">
    <property type="entry name" value="MetI-like"/>
</dbReference>
<dbReference type="InterPro" id="IPR004872">
    <property type="entry name" value="Lipoprotein_NlpA"/>
</dbReference>
<evidence type="ECO:0000256" key="2">
    <source>
        <dbReference type="ARBA" id="ARBA00004651"/>
    </source>
</evidence>
<dbReference type="GO" id="GO:0005886">
    <property type="term" value="C:plasma membrane"/>
    <property type="evidence" value="ECO:0007669"/>
    <property type="project" value="UniProtKB-SubCell"/>
</dbReference>
<dbReference type="PROSITE" id="PS50928">
    <property type="entry name" value="ABC_TM1"/>
    <property type="match status" value="1"/>
</dbReference>
<evidence type="ECO:0000256" key="11">
    <source>
        <dbReference type="ARBA" id="ARBA00023139"/>
    </source>
</evidence>
<dbReference type="CDD" id="cd13598">
    <property type="entry name" value="PBP2_lipoprotein_IlpA_like"/>
    <property type="match status" value="1"/>
</dbReference>
<keyword evidence="8" id="KW-0732">Signal</keyword>
<dbReference type="SUPFAM" id="SSF161098">
    <property type="entry name" value="MetI-like"/>
    <property type="match status" value="1"/>
</dbReference>
<evidence type="ECO:0000313" key="16">
    <source>
        <dbReference type="Proteomes" id="UP000324194"/>
    </source>
</evidence>
<evidence type="ECO:0000256" key="12">
    <source>
        <dbReference type="ARBA" id="ARBA00023288"/>
    </source>
</evidence>
<dbReference type="PANTHER" id="PTHR30429:SF1">
    <property type="entry name" value="D-METHIONINE-BINDING LIPOPROTEIN METQ-RELATED"/>
    <property type="match status" value="1"/>
</dbReference>
<evidence type="ECO:0000256" key="3">
    <source>
        <dbReference type="ARBA" id="ARBA00007069"/>
    </source>
</evidence>
<dbReference type="KEGG" id="asip:AQUSIP_09020"/>
<evidence type="ECO:0000256" key="13">
    <source>
        <dbReference type="RuleBase" id="RU363032"/>
    </source>
</evidence>
<organism evidence="15 16">
    <name type="scientific">Aquicella siphonis</name>
    <dbReference type="NCBI Taxonomy" id="254247"/>
    <lineage>
        <taxon>Bacteria</taxon>
        <taxon>Pseudomonadati</taxon>
        <taxon>Pseudomonadota</taxon>
        <taxon>Gammaproteobacteria</taxon>
        <taxon>Legionellales</taxon>
        <taxon>Coxiellaceae</taxon>
        <taxon>Aquicella</taxon>
    </lineage>
</organism>
<keyword evidence="10 13" id="KW-0472">Membrane</keyword>
<feature type="domain" description="ABC transmembrane type-1" evidence="14">
    <location>
        <begin position="13"/>
        <end position="206"/>
    </location>
</feature>
<dbReference type="FunFam" id="1.10.3720.10:FF:000002">
    <property type="entry name" value="D-methionine ABC transporter permease MetI"/>
    <property type="match status" value="1"/>
</dbReference>
<keyword evidence="6" id="KW-1003">Cell membrane</keyword>
<evidence type="ECO:0000256" key="6">
    <source>
        <dbReference type="ARBA" id="ARBA00022475"/>
    </source>
</evidence>
<dbReference type="Proteomes" id="UP000324194">
    <property type="component" value="Chromosome 1"/>
</dbReference>
<evidence type="ECO:0000256" key="8">
    <source>
        <dbReference type="ARBA" id="ARBA00022729"/>
    </source>
</evidence>
<evidence type="ECO:0000259" key="14">
    <source>
        <dbReference type="PROSITE" id="PS50928"/>
    </source>
</evidence>
<feature type="transmembrane region" description="Helical" evidence="13">
    <location>
        <begin position="188"/>
        <end position="207"/>
    </location>
</feature>
<dbReference type="NCBIfam" id="TIGR00363">
    <property type="entry name" value="MetQ/NlpA family lipoprotein"/>
    <property type="match status" value="1"/>
</dbReference>
<comment type="similarity">
    <text evidence="3">Belongs to the binding-protein-dependent transport system permease family. CysTW subfamily.</text>
</comment>
<dbReference type="SUPFAM" id="SSF53850">
    <property type="entry name" value="Periplasmic binding protein-like II"/>
    <property type="match status" value="1"/>
</dbReference>
<dbReference type="CDD" id="cd06261">
    <property type="entry name" value="TM_PBP2"/>
    <property type="match status" value="1"/>
</dbReference>
<evidence type="ECO:0000256" key="10">
    <source>
        <dbReference type="ARBA" id="ARBA00023136"/>
    </source>
</evidence>
<feature type="transmembrane region" description="Helical" evidence="13">
    <location>
        <begin position="16"/>
        <end position="40"/>
    </location>
</feature>
<dbReference type="NCBIfam" id="NF008049">
    <property type="entry name" value="PRK10782.1"/>
    <property type="match status" value="1"/>
</dbReference>
<dbReference type="Gene3D" id="1.10.3720.10">
    <property type="entry name" value="MetI-like"/>
    <property type="match status" value="1"/>
</dbReference>
<dbReference type="EMBL" id="LR699119">
    <property type="protein sequence ID" value="VVC75612.1"/>
    <property type="molecule type" value="Genomic_DNA"/>
</dbReference>
<keyword evidence="12 15" id="KW-0449">Lipoprotein</keyword>
<gene>
    <name evidence="15" type="primary">metQ</name>
    <name evidence="15" type="ORF">AQUSIP_09020</name>
</gene>
<dbReference type="Gene3D" id="3.40.190.10">
    <property type="entry name" value="Periplasmic binding protein-like II"/>
    <property type="match status" value="2"/>
</dbReference>
<evidence type="ECO:0000256" key="5">
    <source>
        <dbReference type="ARBA" id="ARBA00022448"/>
    </source>
</evidence>
<protein>
    <submittedName>
        <fullName evidence="15">D-methionine-binding lipoprotein MetQ</fullName>
    </submittedName>
</protein>
<proteinExistence type="inferred from homology"/>
<dbReference type="GO" id="GO:0055085">
    <property type="term" value="P:transmembrane transport"/>
    <property type="evidence" value="ECO:0007669"/>
    <property type="project" value="InterPro"/>
</dbReference>